<dbReference type="InterPro" id="IPR024704">
    <property type="entry name" value="SMC"/>
</dbReference>
<dbReference type="GO" id="GO:0030261">
    <property type="term" value="P:chromosome condensation"/>
    <property type="evidence" value="ECO:0007669"/>
    <property type="project" value="InterPro"/>
</dbReference>
<dbReference type="InterPro" id="IPR027417">
    <property type="entry name" value="P-loop_NTPase"/>
</dbReference>
<comment type="similarity">
    <text evidence="6">Belongs to the SMC family.</text>
</comment>
<evidence type="ECO:0000256" key="4">
    <source>
        <dbReference type="ARBA" id="ARBA00023054"/>
    </source>
</evidence>
<dbReference type="SMART" id="SM00968">
    <property type="entry name" value="SMC_hinge"/>
    <property type="match status" value="1"/>
</dbReference>
<feature type="coiled-coil region" evidence="6">
    <location>
        <begin position="824"/>
        <end position="942"/>
    </location>
</feature>
<dbReference type="PIRSF" id="PIRSF005719">
    <property type="entry name" value="SMC"/>
    <property type="match status" value="1"/>
</dbReference>
<dbReference type="Gene3D" id="1.10.287.1490">
    <property type="match status" value="1"/>
</dbReference>
<keyword evidence="4 6" id="KW-0175">Coiled coil</keyword>
<dbReference type="Proteomes" id="UP000050544">
    <property type="component" value="Unassembled WGS sequence"/>
</dbReference>
<dbReference type="SUPFAM" id="SSF75553">
    <property type="entry name" value="Smc hinge domain"/>
    <property type="match status" value="1"/>
</dbReference>
<evidence type="ECO:0000256" key="1">
    <source>
        <dbReference type="ARBA" id="ARBA00022490"/>
    </source>
</evidence>
<comment type="domain">
    <text evidence="6">Contains large globular domains required for ATP hydrolysis at each terminus and a third globular domain forming a flexible hinge near the middle of the molecule. These domains are separated by coiled-coil structures.</text>
</comment>
<dbReference type="PANTHER" id="PTHR43977">
    <property type="entry name" value="STRUCTURAL MAINTENANCE OF CHROMOSOMES PROTEIN 3"/>
    <property type="match status" value="1"/>
</dbReference>
<feature type="coiled-coil region" evidence="6">
    <location>
        <begin position="1008"/>
        <end position="1045"/>
    </location>
</feature>
<comment type="subunit">
    <text evidence="6">Homodimer.</text>
</comment>
<dbReference type="SUPFAM" id="SSF52540">
    <property type="entry name" value="P-loop containing nucleoside triphosphate hydrolases"/>
    <property type="match status" value="1"/>
</dbReference>
<evidence type="ECO:0000259" key="7">
    <source>
        <dbReference type="SMART" id="SM00968"/>
    </source>
</evidence>
<organism evidence="8 9">
    <name type="scientific">Thermanaerothrix daxensis</name>
    <dbReference type="NCBI Taxonomy" id="869279"/>
    <lineage>
        <taxon>Bacteria</taxon>
        <taxon>Bacillati</taxon>
        <taxon>Chloroflexota</taxon>
        <taxon>Anaerolineae</taxon>
        <taxon>Anaerolineales</taxon>
        <taxon>Anaerolineaceae</taxon>
        <taxon>Thermanaerothrix</taxon>
    </lineage>
</organism>
<dbReference type="InterPro" id="IPR003395">
    <property type="entry name" value="RecF/RecN/SMC_N"/>
</dbReference>
<keyword evidence="1 6" id="KW-0963">Cytoplasm</keyword>
<dbReference type="Pfam" id="PF06470">
    <property type="entry name" value="SMC_hinge"/>
    <property type="match status" value="1"/>
</dbReference>
<dbReference type="Gene3D" id="3.30.70.1620">
    <property type="match status" value="1"/>
</dbReference>
<dbReference type="GO" id="GO:0007059">
    <property type="term" value="P:chromosome segregation"/>
    <property type="evidence" value="ECO:0007669"/>
    <property type="project" value="UniProtKB-UniRule"/>
</dbReference>
<dbReference type="InterPro" id="IPR036277">
    <property type="entry name" value="SMC_hinge_sf"/>
</dbReference>
<dbReference type="GO" id="GO:0005524">
    <property type="term" value="F:ATP binding"/>
    <property type="evidence" value="ECO:0007669"/>
    <property type="project" value="UniProtKB-UniRule"/>
</dbReference>
<name>A0A0P6XI69_9CHLR</name>
<comment type="function">
    <text evidence="6">Required for chromosome condensation and partitioning.</text>
</comment>
<evidence type="ECO:0000256" key="5">
    <source>
        <dbReference type="ARBA" id="ARBA00023125"/>
    </source>
</evidence>
<dbReference type="InterPro" id="IPR010935">
    <property type="entry name" value="SMC_hinge"/>
</dbReference>
<evidence type="ECO:0000256" key="6">
    <source>
        <dbReference type="HAMAP-Rule" id="MF_01894"/>
    </source>
</evidence>
<dbReference type="Gene3D" id="3.40.50.300">
    <property type="entry name" value="P-loop containing nucleotide triphosphate hydrolases"/>
    <property type="match status" value="2"/>
</dbReference>
<keyword evidence="2 6" id="KW-0547">Nucleotide-binding</keyword>
<dbReference type="HAMAP" id="MF_01894">
    <property type="entry name" value="Smc_prok"/>
    <property type="match status" value="1"/>
</dbReference>
<dbReference type="AlphaFoldDB" id="A0A0P6XI69"/>
<dbReference type="STRING" id="869279.SE15_08685"/>
<keyword evidence="5 6" id="KW-0238">DNA-binding</keyword>
<dbReference type="NCBIfam" id="TIGR02168">
    <property type="entry name" value="SMC_prok_B"/>
    <property type="match status" value="1"/>
</dbReference>
<sequence length="1200" mass="137413">MASRLKSLELQGYKTFASRILFEFPGRITAIVGPNGSGKSNIADAIRWVLGEQSFSLLRARKTEDMIFSGSEHRPRAGMAMASIIFDNEDQWLPLEFSEVSIARRAYRDGQNEYLLNGQRVRLKEITELLSRAGLSERTYTIIGQGLIDAALSLRPEERRRFFEEAAGVGLYRIRREEALTRLDATRRNLERVQDILIELEPRVKSLERQAQRAQEYERISADLKLLLREWYGYHWFQSQQRVVQSRETVRRIEQRLAEQRARTEEQENRLKEIREAWVEVGSRIESLKERALALEREKTQLERNAAVLEERRAALLAQQKSLGSDRERLEAEQTEIQVQILAVEREREQVQVELETARREIQTLSQQLESREAEERALITQRSSLQTTLSGLEKRQYAYEVERESYKRRLSDLQDQIKRATNQKEESLRLLGEAKERLAQQRQGVEALEARTRELSAELSTLSQRLEAARETLREIQKEQDAVEAAILKARAELSVIEQAEATFEGLSQGTQALLQAIQNGQLPARVKRLSQVLSVAQDYEQAIAAALGERIEGLVLEDPEAVDTLLAFLEGSERGRAILLVGQGEILQHDLTSLNDEACLGRAIEFVQVTPANQGLLRALLGNVWVVRHRRDARRLWPALPEGGRLVTLQGEVFSSDGVIAAGLDRRTTLITRSQRQRELQATLRRLEQKLAALGQSRVAHEADLAQVENDRVAVERELKRRRAELEQKRREYEALVGRVRRQEEDLRRVEETLRQAESQKSVIEQQAQALEQAAKASQSEVKALQAQLEQINAAIQALAVGTLKDQINHWRSVERMTTQRMNHLSQRLSDYQQALQRTTSRLNELEARSVQIQTTLMSLEQEAAALQGRLREFERDEAELREQYAPLETEHHRLQADQERVMAEWRAQQQQLTLLEKQAQQAQLEHMREEEALASLQRRIEEDLGLVSFTYIETVAGQEPLPLNGMVEALPALQQLPPDIEDSIARYRSQLKRIGHISPDLLKEYQELRARYDYLRDQMEDLKKAESDLREVIAELDGLIREAFLKTFKAVAREFQQNFVRLFGGGEARLYLEDETKPGESGIEIEVRLPGRREQGLALLSGGERSLTSVALVFSLLKVSPPPFCILDEVDAMLDEANVGRFCDMLKELSQETQFIIITHNRNTVQTADVIYGVTMGKDMTSQVISLRLENLAEVLV</sequence>
<dbReference type="Pfam" id="PF02463">
    <property type="entry name" value="SMC_N"/>
    <property type="match status" value="1"/>
</dbReference>
<dbReference type="GO" id="GO:0005694">
    <property type="term" value="C:chromosome"/>
    <property type="evidence" value="ECO:0007669"/>
    <property type="project" value="InterPro"/>
</dbReference>
<evidence type="ECO:0000313" key="8">
    <source>
        <dbReference type="EMBL" id="KPL83291.1"/>
    </source>
</evidence>
<feature type="coiled-coil region" evidence="6">
    <location>
        <begin position="404"/>
        <end position="494"/>
    </location>
</feature>
<dbReference type="Gene3D" id="1.20.1060.20">
    <property type="match status" value="1"/>
</dbReference>
<feature type="coiled-coil region" evidence="6">
    <location>
        <begin position="243"/>
        <end position="375"/>
    </location>
</feature>
<evidence type="ECO:0000256" key="3">
    <source>
        <dbReference type="ARBA" id="ARBA00022840"/>
    </source>
</evidence>
<dbReference type="OrthoDB" id="9808768at2"/>
<evidence type="ECO:0000313" key="9">
    <source>
        <dbReference type="Proteomes" id="UP000050544"/>
    </source>
</evidence>
<dbReference type="GO" id="GO:0007062">
    <property type="term" value="P:sister chromatid cohesion"/>
    <property type="evidence" value="ECO:0007669"/>
    <property type="project" value="InterPro"/>
</dbReference>
<proteinExistence type="inferred from homology"/>
<gene>
    <name evidence="6" type="primary">smc</name>
    <name evidence="8" type="ORF">SE15_08685</name>
</gene>
<comment type="caution">
    <text evidence="8">The sequence shown here is derived from an EMBL/GenBank/DDBJ whole genome shotgun (WGS) entry which is preliminary data.</text>
</comment>
<dbReference type="InterPro" id="IPR011890">
    <property type="entry name" value="SMC_prok"/>
</dbReference>
<feature type="binding site" evidence="6">
    <location>
        <begin position="34"/>
        <end position="41"/>
    </location>
    <ligand>
        <name>ATP</name>
        <dbReference type="ChEBI" id="CHEBI:30616"/>
    </ligand>
</feature>
<dbReference type="RefSeq" id="WP_054521713.1">
    <property type="nucleotide sequence ID" value="NZ_LGKO01000004.1"/>
</dbReference>
<dbReference type="GO" id="GO:0006260">
    <property type="term" value="P:DNA replication"/>
    <property type="evidence" value="ECO:0007669"/>
    <property type="project" value="UniProtKB-UniRule"/>
</dbReference>
<feature type="coiled-coil region" evidence="6">
    <location>
        <begin position="679"/>
        <end position="797"/>
    </location>
</feature>
<dbReference type="GO" id="GO:0005737">
    <property type="term" value="C:cytoplasm"/>
    <property type="evidence" value="ECO:0007669"/>
    <property type="project" value="UniProtKB-SubCell"/>
</dbReference>
<dbReference type="GO" id="GO:0003677">
    <property type="term" value="F:DNA binding"/>
    <property type="evidence" value="ECO:0007669"/>
    <property type="project" value="UniProtKB-UniRule"/>
</dbReference>
<reference evidence="8 9" key="1">
    <citation type="submission" date="2015-07" db="EMBL/GenBank/DDBJ databases">
        <title>Whole genome sequence of Thermanaerothrix daxensis DSM 23592.</title>
        <authorList>
            <person name="Hemp J."/>
            <person name="Ward L.M."/>
            <person name="Pace L.A."/>
            <person name="Fischer W.W."/>
        </authorList>
    </citation>
    <scope>NUCLEOTIDE SEQUENCE [LARGE SCALE GENOMIC DNA]</scope>
    <source>
        <strain evidence="8 9">GNS-1</strain>
    </source>
</reference>
<dbReference type="PATRIC" id="fig|869279.4.peg.2468"/>
<accession>A0A0P6XI69</accession>
<keyword evidence="3 6" id="KW-0067">ATP-binding</keyword>
<dbReference type="EMBL" id="LGKO01000004">
    <property type="protein sequence ID" value="KPL83291.1"/>
    <property type="molecule type" value="Genomic_DNA"/>
</dbReference>
<comment type="subcellular location">
    <subcellularLocation>
        <location evidence="6">Cytoplasm</location>
    </subcellularLocation>
</comment>
<evidence type="ECO:0000256" key="2">
    <source>
        <dbReference type="ARBA" id="ARBA00022741"/>
    </source>
</evidence>
<protein>
    <recommendedName>
        <fullName evidence="6">Chromosome partition protein Smc</fullName>
    </recommendedName>
</protein>
<dbReference type="GO" id="GO:0016887">
    <property type="term" value="F:ATP hydrolysis activity"/>
    <property type="evidence" value="ECO:0007669"/>
    <property type="project" value="InterPro"/>
</dbReference>
<feature type="domain" description="SMC hinge" evidence="7">
    <location>
        <begin position="525"/>
        <end position="639"/>
    </location>
</feature>
<keyword evidence="9" id="KW-1185">Reference proteome</keyword>